<feature type="transmembrane region" description="Helical" evidence="8">
    <location>
        <begin position="363"/>
        <end position="384"/>
    </location>
</feature>
<feature type="transmembrane region" description="Helical" evidence="8">
    <location>
        <begin position="176"/>
        <end position="197"/>
    </location>
</feature>
<dbReference type="GO" id="GO:0005886">
    <property type="term" value="C:plasma membrane"/>
    <property type="evidence" value="ECO:0007669"/>
    <property type="project" value="UniProtKB-SubCell"/>
</dbReference>
<accession>A0A841GCI6</accession>
<organism evidence="10 11">
    <name type="scientific">Tolumonas osonensis</name>
    <dbReference type="NCBI Taxonomy" id="675874"/>
    <lineage>
        <taxon>Bacteria</taxon>
        <taxon>Pseudomonadati</taxon>
        <taxon>Pseudomonadota</taxon>
        <taxon>Gammaproteobacteria</taxon>
        <taxon>Aeromonadales</taxon>
        <taxon>Aeromonadaceae</taxon>
        <taxon>Tolumonas</taxon>
    </lineage>
</organism>
<protein>
    <submittedName>
        <fullName evidence="10">4-amino-4-deoxy-L-arabinose transferase-like glycosyltransferase</fullName>
    </submittedName>
</protein>
<gene>
    <name evidence="10" type="ORF">HNR75_002825</name>
</gene>
<evidence type="ECO:0000256" key="8">
    <source>
        <dbReference type="SAM" id="Phobius"/>
    </source>
</evidence>
<feature type="transmembrane region" description="Helical" evidence="8">
    <location>
        <begin position="274"/>
        <end position="298"/>
    </location>
</feature>
<reference evidence="10 11" key="1">
    <citation type="submission" date="2020-08" db="EMBL/GenBank/DDBJ databases">
        <title>Genomic Encyclopedia of Type Strains, Phase IV (KMG-IV): sequencing the most valuable type-strain genomes for metagenomic binning, comparative biology and taxonomic classification.</title>
        <authorList>
            <person name="Goeker M."/>
        </authorList>
    </citation>
    <scope>NUCLEOTIDE SEQUENCE [LARGE SCALE GENOMIC DNA]</scope>
    <source>
        <strain evidence="10 11">DSM 22975</strain>
    </source>
</reference>
<feature type="transmembrane region" description="Helical" evidence="8">
    <location>
        <begin position="399"/>
        <end position="416"/>
    </location>
</feature>
<feature type="transmembrane region" description="Helical" evidence="8">
    <location>
        <begin position="82"/>
        <end position="110"/>
    </location>
</feature>
<evidence type="ECO:0000256" key="2">
    <source>
        <dbReference type="ARBA" id="ARBA00022475"/>
    </source>
</evidence>
<dbReference type="Pfam" id="PF13231">
    <property type="entry name" value="PMT_2"/>
    <property type="match status" value="1"/>
</dbReference>
<keyword evidence="3" id="KW-0328">Glycosyltransferase</keyword>
<dbReference type="PANTHER" id="PTHR33908:SF3">
    <property type="entry name" value="UNDECAPRENYL PHOSPHATE-ALPHA-4-AMINO-4-DEOXY-L-ARABINOSE ARABINOSYL TRANSFERASE"/>
    <property type="match status" value="1"/>
</dbReference>
<evidence type="ECO:0000313" key="11">
    <source>
        <dbReference type="Proteomes" id="UP000585721"/>
    </source>
</evidence>
<feature type="transmembrane region" description="Helical" evidence="8">
    <location>
        <begin position="144"/>
        <end position="164"/>
    </location>
</feature>
<evidence type="ECO:0000256" key="4">
    <source>
        <dbReference type="ARBA" id="ARBA00022679"/>
    </source>
</evidence>
<dbReference type="PANTHER" id="PTHR33908">
    <property type="entry name" value="MANNOSYLTRANSFERASE YKCB-RELATED"/>
    <property type="match status" value="1"/>
</dbReference>
<dbReference type="InterPro" id="IPR038731">
    <property type="entry name" value="RgtA/B/C-like"/>
</dbReference>
<comment type="subcellular location">
    <subcellularLocation>
        <location evidence="1">Cell membrane</location>
        <topology evidence="1">Multi-pass membrane protein</topology>
    </subcellularLocation>
</comment>
<feature type="transmembrane region" description="Helical" evidence="8">
    <location>
        <begin position="310"/>
        <end position="327"/>
    </location>
</feature>
<sequence>MITDRNVLQGWQNDRLNLLFLLGLGLLILGAGLGLRDPWPADEPRFALVAKQMVESGQWLFPFRGGEIYPDKPPMFMWGIALGYFITGSLRVAFLLPSLLAGLGCLVLTYDIARRIWDRATAFRAGLFLLFTVQFTVQAKQAQIDALVTFFITLGGYGFLRFLLCNGGWRWYYLGWFAAGLGIITKGVGIIAALMLIPTLWTHREQIKQATGAQWLKGLAGPLFMLLACALWVIPMVLVVQQHPLPEFLAYRDNILFRQTVTRYANAWHHIKPFWFYLVNVIPSFWLPWSLLLPWMVWQIKRDVKQGQRPVILLAGYLLLTLLFFSASAGKRGVYITPATPVLALLVAYWLPELLNRRWPARLLAGLSWLLSGLFLCAGIVLLLKPALIAKLGEMDSPVLLALSLGVTGLLVNWFLRRQPLSAILTMLTILWLHYGFWSYPLMNHLRTPQQIMQDAGQRLAPQDELLLTNFREQFLLFANRPLYHFAYLQADEPQPTDAAVWVQASPHRWVLGPGDKLSKCFAADKGIALGQRHGDDWFLFRADAVIPACQSAQSSGADIFYYAPKLLAGE</sequence>
<dbReference type="AlphaFoldDB" id="A0A841GCI6"/>
<dbReference type="GO" id="GO:0010041">
    <property type="term" value="P:response to iron(III) ion"/>
    <property type="evidence" value="ECO:0007669"/>
    <property type="project" value="TreeGrafter"/>
</dbReference>
<evidence type="ECO:0000256" key="5">
    <source>
        <dbReference type="ARBA" id="ARBA00022692"/>
    </source>
</evidence>
<dbReference type="Proteomes" id="UP000585721">
    <property type="component" value="Unassembled WGS sequence"/>
</dbReference>
<feature type="transmembrane region" description="Helical" evidence="8">
    <location>
        <begin position="218"/>
        <end position="240"/>
    </location>
</feature>
<evidence type="ECO:0000313" key="10">
    <source>
        <dbReference type="EMBL" id="MBB6056878.1"/>
    </source>
</evidence>
<name>A0A841GCI6_9GAMM</name>
<evidence type="ECO:0000256" key="7">
    <source>
        <dbReference type="ARBA" id="ARBA00023136"/>
    </source>
</evidence>
<keyword evidence="7 8" id="KW-0472">Membrane</keyword>
<comment type="caution">
    <text evidence="10">The sequence shown here is derived from an EMBL/GenBank/DDBJ whole genome shotgun (WGS) entry which is preliminary data.</text>
</comment>
<evidence type="ECO:0000256" key="6">
    <source>
        <dbReference type="ARBA" id="ARBA00022989"/>
    </source>
</evidence>
<feature type="transmembrane region" description="Helical" evidence="8">
    <location>
        <begin position="16"/>
        <end position="35"/>
    </location>
</feature>
<dbReference type="EMBL" id="JACHGR010000010">
    <property type="protein sequence ID" value="MBB6056878.1"/>
    <property type="molecule type" value="Genomic_DNA"/>
</dbReference>
<dbReference type="RefSeq" id="WP_188027595.1">
    <property type="nucleotide sequence ID" value="NZ_JACHGR010000010.1"/>
</dbReference>
<dbReference type="GO" id="GO:0009103">
    <property type="term" value="P:lipopolysaccharide biosynthetic process"/>
    <property type="evidence" value="ECO:0007669"/>
    <property type="project" value="TreeGrafter"/>
</dbReference>
<dbReference type="InterPro" id="IPR050297">
    <property type="entry name" value="LipidA_mod_glycosyltrf_83"/>
</dbReference>
<keyword evidence="11" id="KW-1185">Reference proteome</keyword>
<keyword evidence="5 8" id="KW-0812">Transmembrane</keyword>
<evidence type="ECO:0000256" key="3">
    <source>
        <dbReference type="ARBA" id="ARBA00022676"/>
    </source>
</evidence>
<keyword evidence="4 10" id="KW-0808">Transferase</keyword>
<keyword evidence="6 8" id="KW-1133">Transmembrane helix</keyword>
<dbReference type="GO" id="GO:0016763">
    <property type="term" value="F:pentosyltransferase activity"/>
    <property type="evidence" value="ECO:0007669"/>
    <property type="project" value="TreeGrafter"/>
</dbReference>
<keyword evidence="2" id="KW-1003">Cell membrane</keyword>
<proteinExistence type="predicted"/>
<evidence type="ECO:0000256" key="1">
    <source>
        <dbReference type="ARBA" id="ARBA00004651"/>
    </source>
</evidence>
<feature type="transmembrane region" description="Helical" evidence="8">
    <location>
        <begin position="423"/>
        <end position="443"/>
    </location>
</feature>
<feature type="domain" description="Glycosyltransferase RgtA/B/C/D-like" evidence="9">
    <location>
        <begin position="71"/>
        <end position="232"/>
    </location>
</feature>
<evidence type="ECO:0000259" key="9">
    <source>
        <dbReference type="Pfam" id="PF13231"/>
    </source>
</evidence>
<feature type="transmembrane region" description="Helical" evidence="8">
    <location>
        <begin position="333"/>
        <end position="351"/>
    </location>
</feature>